<dbReference type="Pfam" id="PF11716">
    <property type="entry name" value="MDMPI_N"/>
    <property type="match status" value="1"/>
</dbReference>
<dbReference type="EMBL" id="LQPN01000032">
    <property type="protein sequence ID" value="ORW50338.1"/>
    <property type="molecule type" value="Genomic_DNA"/>
</dbReference>
<dbReference type="InterPro" id="IPR024344">
    <property type="entry name" value="MDMPI_metal-binding"/>
</dbReference>
<evidence type="ECO:0000313" key="3">
    <source>
        <dbReference type="Proteomes" id="UP000193285"/>
    </source>
</evidence>
<proteinExistence type="predicted"/>
<dbReference type="OrthoDB" id="4082424at2"/>
<dbReference type="RefSeq" id="WP_085244413.1">
    <property type="nucleotide sequence ID" value="NZ_LQPN01000032.1"/>
</dbReference>
<evidence type="ECO:0000313" key="2">
    <source>
        <dbReference type="EMBL" id="ORW50338.1"/>
    </source>
</evidence>
<gene>
    <name evidence="2" type="ORF">AWB90_07315</name>
</gene>
<reference evidence="2 3" key="1">
    <citation type="journal article" date="2015" name="Emerg. Microbes Infect.">
        <title>Characterization of 17 strains belonging to the Mycobacterium simiae complex and description of Mycobacterium paraense sp. nov.</title>
        <authorList>
            <person name="Fusco da Costa A.R."/>
            <person name="Fedrizzi T."/>
            <person name="Lopes M.L."/>
            <person name="Pecorari M."/>
            <person name="Oliveira da Costa W.L."/>
            <person name="Giacobazzi E."/>
            <person name="da Costa Bahia J.R."/>
            <person name="De Sanctis V."/>
            <person name="Batista Lima K.V."/>
            <person name="Bertorelli R."/>
            <person name="Grottola A."/>
            <person name="Fabio A."/>
            <person name="Mariottini A."/>
            <person name="Ferretti P."/>
            <person name="Di Leva F."/>
            <person name="Fregni Serpini G."/>
            <person name="Tagliazucchi S."/>
            <person name="Rumpianesi F."/>
            <person name="Jousson O."/>
            <person name="Segata N."/>
            <person name="Tortoli E."/>
        </authorList>
    </citation>
    <scope>NUCLEOTIDE SEQUENCE [LARGE SCALE GENOMIC DNA]</scope>
    <source>
        <strain evidence="2 3">IEC33</strain>
    </source>
</reference>
<feature type="domain" description="Mycothiol-dependent maleylpyruvate isomerase metal-binding" evidence="1">
    <location>
        <begin position="9"/>
        <end position="134"/>
    </location>
</feature>
<protein>
    <recommendedName>
        <fullName evidence="1">Mycothiol-dependent maleylpyruvate isomerase metal-binding domain-containing protein</fullName>
    </recommendedName>
</protein>
<organism evidence="2 3">
    <name type="scientific">Mycobacterium paraense</name>
    <dbReference type="NCBI Taxonomy" id="767916"/>
    <lineage>
        <taxon>Bacteria</taxon>
        <taxon>Bacillati</taxon>
        <taxon>Actinomycetota</taxon>
        <taxon>Actinomycetes</taxon>
        <taxon>Mycobacteriales</taxon>
        <taxon>Mycobacteriaceae</taxon>
        <taxon>Mycobacterium</taxon>
        <taxon>Mycobacterium simiae complex</taxon>
    </lineage>
</organism>
<dbReference type="Gene3D" id="1.20.120.450">
    <property type="entry name" value="dinb family like domain"/>
    <property type="match status" value="1"/>
</dbReference>
<dbReference type="GO" id="GO:0046872">
    <property type="term" value="F:metal ion binding"/>
    <property type="evidence" value="ECO:0007669"/>
    <property type="project" value="InterPro"/>
</dbReference>
<dbReference type="InterPro" id="IPR034660">
    <property type="entry name" value="DinB/YfiT-like"/>
</dbReference>
<comment type="caution">
    <text evidence="2">The sequence shown here is derived from an EMBL/GenBank/DDBJ whole genome shotgun (WGS) entry which is preliminary data.</text>
</comment>
<dbReference type="AlphaFoldDB" id="A0A1X2AG39"/>
<evidence type="ECO:0000259" key="1">
    <source>
        <dbReference type="Pfam" id="PF11716"/>
    </source>
</evidence>
<sequence length="249" mass="27410">MGETFGLRDEAMRAFVASLSRLLPTAPTWCAGWSAHELAAHVTAAAEERANLIDDRLAGRPARPTRSWEVREPPFRAMPDPELRQRLVEHAARFESKVAALDESDTVVYTGWAMTPDRLRMHSHSEAVLHRWDLVGDDDVGVRLLSDPAMVAHALAAFEALPALAEARRWRRPDVAPRAVILRSAGRADLAVAPGKGLSATAPRDGVVIELRPHELPLVLWGRCPPRLRDPHAGAETLDDVLRRLCGHG</sequence>
<dbReference type="Proteomes" id="UP000193285">
    <property type="component" value="Unassembled WGS sequence"/>
</dbReference>
<dbReference type="SUPFAM" id="SSF109854">
    <property type="entry name" value="DinB/YfiT-like putative metalloenzymes"/>
    <property type="match status" value="1"/>
</dbReference>
<accession>A0A1X2AG39</accession>
<name>A0A1X2AG39_9MYCO</name>